<feature type="domain" description="ABM" evidence="1">
    <location>
        <begin position="7"/>
        <end position="96"/>
    </location>
</feature>
<dbReference type="OrthoDB" id="6883197at2"/>
<gene>
    <name evidence="2" type="ORF">AUC60_03815</name>
</gene>
<proteinExistence type="predicted"/>
<dbReference type="InterPro" id="IPR011008">
    <property type="entry name" value="Dimeric_a/b-barrel"/>
</dbReference>
<keyword evidence="2" id="KW-0503">Monooxygenase</keyword>
<comment type="caution">
    <text evidence="2">The sequence shown here is derived from an EMBL/GenBank/DDBJ whole genome shotgun (WGS) entry which is preliminary data.</text>
</comment>
<dbReference type="RefSeq" id="WP_087264767.1">
    <property type="nucleotide sequence ID" value="NZ_JBJGBV010000007.1"/>
</dbReference>
<evidence type="ECO:0000313" key="2">
    <source>
        <dbReference type="EMBL" id="OUM75336.1"/>
    </source>
</evidence>
<dbReference type="SUPFAM" id="SSF54909">
    <property type="entry name" value="Dimeric alpha+beta barrel"/>
    <property type="match status" value="1"/>
</dbReference>
<sequence length="109" mass="12201">MPQSSSVSHLVFARARTGHSEQLGERLLCLIEPSRTAEGCLSFALQRSLKDPDLWLISGCWVSEEAMNSWLTIPELQVFADVMQTYMVSSLDFHTFATLAEAEHLMQAV</sequence>
<dbReference type="AlphaFoldDB" id="A0A1Y3P661"/>
<dbReference type="PROSITE" id="PS51725">
    <property type="entry name" value="ABM"/>
    <property type="match status" value="1"/>
</dbReference>
<dbReference type="Gene3D" id="3.30.70.100">
    <property type="match status" value="1"/>
</dbReference>
<protein>
    <submittedName>
        <fullName evidence="2">Antibiotic biosynthesis monooxygenase</fullName>
    </submittedName>
</protein>
<dbReference type="GO" id="GO:0004497">
    <property type="term" value="F:monooxygenase activity"/>
    <property type="evidence" value="ECO:0007669"/>
    <property type="project" value="UniProtKB-KW"/>
</dbReference>
<organism evidence="2 3">
    <name type="scientific">Pseudomonas caspiana</name>
    <dbReference type="NCBI Taxonomy" id="1451454"/>
    <lineage>
        <taxon>Bacteria</taxon>
        <taxon>Pseudomonadati</taxon>
        <taxon>Pseudomonadota</taxon>
        <taxon>Gammaproteobacteria</taxon>
        <taxon>Pseudomonadales</taxon>
        <taxon>Pseudomonadaceae</taxon>
        <taxon>Pseudomonas</taxon>
    </lineage>
</organism>
<dbReference type="Proteomes" id="UP000195440">
    <property type="component" value="Unassembled WGS sequence"/>
</dbReference>
<name>A0A1Y3P661_9PSED</name>
<evidence type="ECO:0000259" key="1">
    <source>
        <dbReference type="PROSITE" id="PS51725"/>
    </source>
</evidence>
<keyword evidence="2" id="KW-0560">Oxidoreductase</keyword>
<dbReference type="EMBL" id="LOHF01000002">
    <property type="protein sequence ID" value="OUM75336.1"/>
    <property type="molecule type" value="Genomic_DNA"/>
</dbReference>
<dbReference type="Pfam" id="PF03992">
    <property type="entry name" value="ABM"/>
    <property type="match status" value="1"/>
</dbReference>
<accession>A0A1Y3P661</accession>
<evidence type="ECO:0000313" key="3">
    <source>
        <dbReference type="Proteomes" id="UP000195440"/>
    </source>
</evidence>
<dbReference type="InterPro" id="IPR007138">
    <property type="entry name" value="ABM_dom"/>
</dbReference>
<reference evidence="2 3" key="1">
    <citation type="journal article" date="2017" name="Syst. Appl. Microbiol.">
        <title>Pseudomonas caspiana sp. nov., a citrus pathogen in the Pseudomonas syringae phylogenetic group.</title>
        <authorList>
            <person name="Busquets A."/>
            <person name="Gomila M."/>
            <person name="Beiki F."/>
            <person name="Mulet M."/>
            <person name="Rahimian H."/>
            <person name="Garcia-Valdes E."/>
            <person name="Lalucat J."/>
        </authorList>
    </citation>
    <scope>NUCLEOTIDE SEQUENCE [LARGE SCALE GENOMIC DNA]</scope>
    <source>
        <strain evidence="2 3">FBF102</strain>
    </source>
</reference>
<keyword evidence="3" id="KW-1185">Reference proteome</keyword>